<sequence length="263" mass="28070">MLRCDWRKRAEGEDGGGDGEEGVMGMSPPNASLTPISFVSCHCFSLFYFSGAFFRFSIGRHSALLVWPICSPSLLAAPRPNRFDAGNSYAALGICKSAGDKEEKYSYSLTKPAGERAGGETKKGDVLLAILAAAARCGEGVCVWPLGGALTRLLTHRQLIFQLRDELLVASVCESPAPAASPAMPAPSFVPRPTLRSPLSCRPRLLQDVVVVLVVVVVVVWVMGFACGRRCSGVVGSLSGVVRRVISAMGRWGVVEVVCVVLW</sequence>
<reference evidence="2 3" key="1">
    <citation type="submission" date="2019-05" db="EMBL/GenBank/DDBJ databases">
        <title>Another draft genome of Portunus trituberculatus and its Hox gene families provides insights of decapod evolution.</title>
        <authorList>
            <person name="Jeong J.-H."/>
            <person name="Song I."/>
            <person name="Kim S."/>
            <person name="Choi T."/>
            <person name="Kim D."/>
            <person name="Ryu S."/>
            <person name="Kim W."/>
        </authorList>
    </citation>
    <scope>NUCLEOTIDE SEQUENCE [LARGE SCALE GENOMIC DNA]</scope>
    <source>
        <tissue evidence="2">Muscle</tissue>
    </source>
</reference>
<gene>
    <name evidence="2" type="ORF">E2C01_049335</name>
</gene>
<keyword evidence="1" id="KW-1133">Transmembrane helix</keyword>
<organism evidence="2 3">
    <name type="scientific">Portunus trituberculatus</name>
    <name type="common">Swimming crab</name>
    <name type="synonym">Neptunus trituberculatus</name>
    <dbReference type="NCBI Taxonomy" id="210409"/>
    <lineage>
        <taxon>Eukaryota</taxon>
        <taxon>Metazoa</taxon>
        <taxon>Ecdysozoa</taxon>
        <taxon>Arthropoda</taxon>
        <taxon>Crustacea</taxon>
        <taxon>Multicrustacea</taxon>
        <taxon>Malacostraca</taxon>
        <taxon>Eumalacostraca</taxon>
        <taxon>Eucarida</taxon>
        <taxon>Decapoda</taxon>
        <taxon>Pleocyemata</taxon>
        <taxon>Brachyura</taxon>
        <taxon>Eubrachyura</taxon>
        <taxon>Portunoidea</taxon>
        <taxon>Portunidae</taxon>
        <taxon>Portuninae</taxon>
        <taxon>Portunus</taxon>
    </lineage>
</organism>
<evidence type="ECO:0000256" key="1">
    <source>
        <dbReference type="SAM" id="Phobius"/>
    </source>
</evidence>
<accession>A0A5B7G5A8</accession>
<keyword evidence="1" id="KW-0472">Membrane</keyword>
<evidence type="ECO:0000313" key="2">
    <source>
        <dbReference type="EMBL" id="MPC55400.1"/>
    </source>
</evidence>
<keyword evidence="3" id="KW-1185">Reference proteome</keyword>
<comment type="caution">
    <text evidence="2">The sequence shown here is derived from an EMBL/GenBank/DDBJ whole genome shotgun (WGS) entry which is preliminary data.</text>
</comment>
<dbReference type="Proteomes" id="UP000324222">
    <property type="component" value="Unassembled WGS sequence"/>
</dbReference>
<proteinExistence type="predicted"/>
<dbReference type="AlphaFoldDB" id="A0A5B7G5A8"/>
<protein>
    <submittedName>
        <fullName evidence="2">Uncharacterized protein</fullName>
    </submittedName>
</protein>
<keyword evidence="1" id="KW-0812">Transmembrane</keyword>
<dbReference type="EMBL" id="VSRR010013139">
    <property type="protein sequence ID" value="MPC55400.1"/>
    <property type="molecule type" value="Genomic_DNA"/>
</dbReference>
<name>A0A5B7G5A8_PORTR</name>
<evidence type="ECO:0000313" key="3">
    <source>
        <dbReference type="Proteomes" id="UP000324222"/>
    </source>
</evidence>
<feature type="transmembrane region" description="Helical" evidence="1">
    <location>
        <begin position="205"/>
        <end position="226"/>
    </location>
</feature>